<dbReference type="Proteomes" id="UP000055136">
    <property type="component" value="Chromosome"/>
</dbReference>
<dbReference type="EMBL" id="CP013099">
    <property type="protein sequence ID" value="ALP52941.1"/>
    <property type="molecule type" value="Genomic_DNA"/>
</dbReference>
<keyword evidence="2" id="KW-1185">Reference proteome</keyword>
<dbReference type="STRING" id="1748243.Tel_07120"/>
<dbReference type="KEGG" id="tee:Tel_07120"/>
<dbReference type="AlphaFoldDB" id="A0A0S2TCW4"/>
<accession>A0A0S2TCW4</accession>
<gene>
    <name evidence="1" type="ORF">Tel_07120</name>
</gene>
<protein>
    <submittedName>
        <fullName evidence="1">Uncharacterized protein</fullName>
    </submittedName>
</protein>
<evidence type="ECO:0000313" key="2">
    <source>
        <dbReference type="Proteomes" id="UP000055136"/>
    </source>
</evidence>
<sequence>MPSVTATGNEVVYQIDHDNRLIGFNSEWDAFAVTNDSPHLVHGNIIGQLLWDFIQDPETHHLHQTLLQRVRQQQRPIILPFRCDSATLRRFMQMEILPLPKGTVEYRCLTQRTETREAVSLLEPNAKRSDQGQLLRMCSWCKKIAVNDDWMEVEDAIRQLQLFASATLPGISHTMCDACLHKLSMEPD</sequence>
<name>A0A0S2TCW4_9GAMM</name>
<reference evidence="1" key="1">
    <citation type="submission" date="2015-10" db="EMBL/GenBank/DDBJ databases">
        <title>Description of Candidatus Tenderia electrophaga gen. nov, sp. nov., an Uncultivated Electroautotroph from a Biocathode Enrichment.</title>
        <authorList>
            <person name="Eddie B.J."/>
            <person name="Malanoski A.P."/>
            <person name="Wang Z."/>
            <person name="Hall R.J."/>
            <person name="Oh S.D."/>
            <person name="Heiner C."/>
            <person name="Lin B."/>
            <person name="Strycharz-Glaven S.M."/>
        </authorList>
    </citation>
    <scope>NUCLEOTIDE SEQUENCE [LARGE SCALE GENOMIC DNA]</scope>
    <source>
        <strain evidence="1">NRL1</strain>
    </source>
</reference>
<proteinExistence type="predicted"/>
<organism evidence="1 2">
    <name type="scientific">Candidatus Tenderia electrophaga</name>
    <dbReference type="NCBI Taxonomy" id="1748243"/>
    <lineage>
        <taxon>Bacteria</taxon>
        <taxon>Pseudomonadati</taxon>
        <taxon>Pseudomonadota</taxon>
        <taxon>Gammaproteobacteria</taxon>
        <taxon>Candidatus Tenderiales</taxon>
        <taxon>Candidatus Tenderiaceae</taxon>
        <taxon>Candidatus Tenderia</taxon>
    </lineage>
</organism>
<evidence type="ECO:0000313" key="1">
    <source>
        <dbReference type="EMBL" id="ALP52941.1"/>
    </source>
</evidence>